<dbReference type="PANTHER" id="PTHR42834">
    <property type="entry name" value="ENDONUCLEASE/EXONUCLEASE/PHOSPHATASE FAMILY PROTEIN (AFU_ORTHOLOGUE AFUA_3G09210)"/>
    <property type="match status" value="1"/>
</dbReference>
<name>A0A0P1I2G0_9RHOB</name>
<feature type="domain" description="Endonuclease/exonuclease/phosphatase" evidence="1">
    <location>
        <begin position="4"/>
        <end position="316"/>
    </location>
</feature>
<evidence type="ECO:0000313" key="3">
    <source>
        <dbReference type="Proteomes" id="UP000051260"/>
    </source>
</evidence>
<gene>
    <name evidence="2" type="ORF">RUE5091_00409</name>
</gene>
<organism evidence="2 3">
    <name type="scientific">Ruegeria denitrificans</name>
    <dbReference type="NCBI Taxonomy" id="1715692"/>
    <lineage>
        <taxon>Bacteria</taxon>
        <taxon>Pseudomonadati</taxon>
        <taxon>Pseudomonadota</taxon>
        <taxon>Alphaproteobacteria</taxon>
        <taxon>Rhodobacterales</taxon>
        <taxon>Roseobacteraceae</taxon>
        <taxon>Ruegeria</taxon>
    </lineage>
</organism>
<accession>A0A0P1I2G0</accession>
<protein>
    <submittedName>
        <fullName evidence="2">Endonuclease/Exonuclease/phosphatase family protein</fullName>
    </submittedName>
</protein>
<dbReference type="RefSeq" id="WP_058280182.1">
    <property type="nucleotide sequence ID" value="NZ_CYUD01000001.1"/>
</dbReference>
<proteinExistence type="predicted"/>
<keyword evidence="2" id="KW-0378">Hydrolase</keyword>
<keyword evidence="2" id="KW-0269">Exonuclease</keyword>
<evidence type="ECO:0000313" key="2">
    <source>
        <dbReference type="EMBL" id="CUJ85957.1"/>
    </source>
</evidence>
<dbReference type="InterPro" id="IPR036691">
    <property type="entry name" value="Endo/exonu/phosph_ase_sf"/>
</dbReference>
<sequence>MRLATYNIEWFANLFDRNDNLVINDRWSGRHNVTKAQQVEAIAKVLTAIDADAILIVEAPNSGKSQDTIRALQNFAEAFDLRTSDAVMGFANDTHQELALLYDPDVLQARHDPVAGTEAAPRFDNVFHIDLDIDATEDHVRFSKPPMELAVQTRFGAKLRLIGAHLKSKAPHGAGSRDEAIRISIANRRKQLAQAVWLSRCVKAHVEAEEQVVLLGDLNDGPGLDEFENLFGRSSVEILLQAGLFDPHALGADAELSTARFAREGGQYLEALLDYIMVSENLRAKRPAWRIWHPFKDRGCRASADLHQALLTASDHFPVTLDIAL</sequence>
<keyword evidence="3" id="KW-1185">Reference proteome</keyword>
<dbReference type="Proteomes" id="UP000051260">
    <property type="component" value="Unassembled WGS sequence"/>
</dbReference>
<dbReference type="AlphaFoldDB" id="A0A0P1I2G0"/>
<dbReference type="Gene3D" id="3.60.10.10">
    <property type="entry name" value="Endonuclease/exonuclease/phosphatase"/>
    <property type="match status" value="1"/>
</dbReference>
<dbReference type="SUPFAM" id="SSF56219">
    <property type="entry name" value="DNase I-like"/>
    <property type="match status" value="1"/>
</dbReference>
<dbReference type="Pfam" id="PF03372">
    <property type="entry name" value="Exo_endo_phos"/>
    <property type="match status" value="1"/>
</dbReference>
<keyword evidence="2" id="KW-0255">Endonuclease</keyword>
<reference evidence="3" key="1">
    <citation type="submission" date="2015-09" db="EMBL/GenBank/DDBJ databases">
        <authorList>
            <person name="Rodrigo-Torres L."/>
            <person name="Arahal D.R."/>
        </authorList>
    </citation>
    <scope>NUCLEOTIDE SEQUENCE [LARGE SCALE GENOMIC DNA]</scope>
    <source>
        <strain evidence="3">CECT 5091</strain>
    </source>
</reference>
<dbReference type="STRING" id="1715692.RUE5091_00409"/>
<dbReference type="GO" id="GO:0004527">
    <property type="term" value="F:exonuclease activity"/>
    <property type="evidence" value="ECO:0007669"/>
    <property type="project" value="UniProtKB-KW"/>
</dbReference>
<dbReference type="OrthoDB" id="6199360at2"/>
<dbReference type="EMBL" id="CYUD01000001">
    <property type="protein sequence ID" value="CUJ85957.1"/>
    <property type="molecule type" value="Genomic_DNA"/>
</dbReference>
<dbReference type="PANTHER" id="PTHR42834:SF1">
    <property type="entry name" value="ENDONUCLEASE_EXONUCLEASE_PHOSPHATASE FAMILY PROTEIN (AFU_ORTHOLOGUE AFUA_3G09210)"/>
    <property type="match status" value="1"/>
</dbReference>
<keyword evidence="2" id="KW-0540">Nuclease</keyword>
<dbReference type="InterPro" id="IPR005135">
    <property type="entry name" value="Endo/exonuclease/phosphatase"/>
</dbReference>
<evidence type="ECO:0000259" key="1">
    <source>
        <dbReference type="Pfam" id="PF03372"/>
    </source>
</evidence>
<dbReference type="GO" id="GO:0004519">
    <property type="term" value="F:endonuclease activity"/>
    <property type="evidence" value="ECO:0007669"/>
    <property type="project" value="UniProtKB-KW"/>
</dbReference>